<dbReference type="OrthoDB" id="408631at2759"/>
<dbReference type="PANTHER" id="PTHR31996">
    <property type="entry name" value="COILED-COIL DOMAIN-CONTAINING PROTEIN 115"/>
    <property type="match status" value="1"/>
</dbReference>
<feature type="compositionally biased region" description="Basic and acidic residues" evidence="2">
    <location>
        <begin position="80"/>
        <end position="102"/>
    </location>
</feature>
<dbReference type="Pfam" id="PF21730">
    <property type="entry name" value="Vma22_CCDC115"/>
    <property type="match status" value="1"/>
</dbReference>
<protein>
    <recommendedName>
        <fullName evidence="1">Vacuolar ATPase assembly protein VMA22</fullName>
    </recommendedName>
</protein>
<evidence type="ECO:0000313" key="3">
    <source>
        <dbReference type="EMBL" id="RCI05717.1"/>
    </source>
</evidence>
<dbReference type="GO" id="GO:1990871">
    <property type="term" value="C:Vma12-Vma22 assembly complex"/>
    <property type="evidence" value="ECO:0007669"/>
    <property type="project" value="TreeGrafter"/>
</dbReference>
<dbReference type="InterPro" id="IPR040357">
    <property type="entry name" value="Vma22/CCDC115"/>
</dbReference>
<evidence type="ECO:0000256" key="1">
    <source>
        <dbReference type="ARBA" id="ARBA00093634"/>
    </source>
</evidence>
<gene>
    <name evidence="3" type="ORF">CU098_012365</name>
</gene>
<feature type="compositionally biased region" description="Basic and acidic residues" evidence="2">
    <location>
        <begin position="112"/>
        <end position="127"/>
    </location>
</feature>
<proteinExistence type="predicted"/>
<evidence type="ECO:0000256" key="2">
    <source>
        <dbReference type="SAM" id="MobiDB-lite"/>
    </source>
</evidence>
<dbReference type="GO" id="GO:0051082">
    <property type="term" value="F:unfolded protein binding"/>
    <property type="evidence" value="ECO:0007669"/>
    <property type="project" value="TreeGrafter"/>
</dbReference>
<comment type="caution">
    <text evidence="3">The sequence shown here is derived from an EMBL/GenBank/DDBJ whole genome shotgun (WGS) entry which is preliminary data.</text>
</comment>
<dbReference type="EMBL" id="PJQM01000319">
    <property type="protein sequence ID" value="RCI05717.1"/>
    <property type="molecule type" value="Genomic_DNA"/>
</dbReference>
<organism evidence="3 4">
    <name type="scientific">Rhizopus stolonifer</name>
    <name type="common">Rhizopus nigricans</name>
    <dbReference type="NCBI Taxonomy" id="4846"/>
    <lineage>
        <taxon>Eukaryota</taxon>
        <taxon>Fungi</taxon>
        <taxon>Fungi incertae sedis</taxon>
        <taxon>Mucoromycota</taxon>
        <taxon>Mucoromycotina</taxon>
        <taxon>Mucoromycetes</taxon>
        <taxon>Mucorales</taxon>
        <taxon>Mucorineae</taxon>
        <taxon>Rhizopodaceae</taxon>
        <taxon>Rhizopus</taxon>
    </lineage>
</organism>
<dbReference type="Proteomes" id="UP000253551">
    <property type="component" value="Unassembled WGS sequence"/>
</dbReference>
<dbReference type="STRING" id="4846.A0A367KU87"/>
<sequence>MTDNYKTICDELDALTLTYLSKVSEYIELCKDNSNHFQKGFVELAHAKYTMGTRTISHYSYDKRMKASLQVETDDLKRVSIKQDKSEKDKPEQMKEKEEGLRKRNTQTSNDSEPKIEPKQEKKVKKTNKDPLHWFGLFVSPSLRTSQKSFKLATEKLIDQVNTIIELKEMEERYHDLLESKEASRQDVEV</sequence>
<reference evidence="3 4" key="1">
    <citation type="journal article" date="2018" name="G3 (Bethesda)">
        <title>Phylogenetic and Phylogenomic Definition of Rhizopus Species.</title>
        <authorList>
            <person name="Gryganskyi A.P."/>
            <person name="Golan J."/>
            <person name="Dolatabadi S."/>
            <person name="Mondo S."/>
            <person name="Robb S."/>
            <person name="Idnurm A."/>
            <person name="Muszewska A."/>
            <person name="Steczkiewicz K."/>
            <person name="Masonjones S."/>
            <person name="Liao H.L."/>
            <person name="Gajdeczka M.T."/>
            <person name="Anike F."/>
            <person name="Vuek A."/>
            <person name="Anishchenko I.M."/>
            <person name="Voigt K."/>
            <person name="de Hoog G.S."/>
            <person name="Smith M.E."/>
            <person name="Heitman J."/>
            <person name="Vilgalys R."/>
            <person name="Stajich J.E."/>
        </authorList>
    </citation>
    <scope>NUCLEOTIDE SEQUENCE [LARGE SCALE GENOMIC DNA]</scope>
    <source>
        <strain evidence="3 4">LSU 92-RS-03</strain>
    </source>
</reference>
<feature type="region of interest" description="Disordered" evidence="2">
    <location>
        <begin position="80"/>
        <end position="127"/>
    </location>
</feature>
<dbReference type="AlphaFoldDB" id="A0A367KU87"/>
<dbReference type="PANTHER" id="PTHR31996:SF2">
    <property type="entry name" value="COILED-COIL DOMAIN-CONTAINING PROTEIN 115"/>
    <property type="match status" value="1"/>
</dbReference>
<name>A0A367KU87_RHIST</name>
<accession>A0A367KU87</accession>
<keyword evidence="4" id="KW-1185">Reference proteome</keyword>
<evidence type="ECO:0000313" key="4">
    <source>
        <dbReference type="Proteomes" id="UP000253551"/>
    </source>
</evidence>
<dbReference type="GO" id="GO:0070072">
    <property type="term" value="P:vacuolar proton-transporting V-type ATPase complex assembly"/>
    <property type="evidence" value="ECO:0007669"/>
    <property type="project" value="InterPro"/>
</dbReference>